<organism evidence="6 7">
    <name type="scientific">Butyrivibrio proteoclasticus</name>
    <dbReference type="NCBI Taxonomy" id="43305"/>
    <lineage>
        <taxon>Bacteria</taxon>
        <taxon>Bacillati</taxon>
        <taxon>Bacillota</taxon>
        <taxon>Clostridia</taxon>
        <taxon>Lachnospirales</taxon>
        <taxon>Lachnospiraceae</taxon>
        <taxon>Butyrivibrio</taxon>
    </lineage>
</organism>
<reference evidence="7" key="1">
    <citation type="submission" date="2016-10" db="EMBL/GenBank/DDBJ databases">
        <authorList>
            <person name="Varghese N."/>
            <person name="Submissions S."/>
        </authorList>
    </citation>
    <scope>NUCLEOTIDE SEQUENCE [LARGE SCALE GENOMIC DNA]</scope>
    <source>
        <strain evidence="7">P18</strain>
    </source>
</reference>
<dbReference type="GO" id="GO:0005829">
    <property type="term" value="C:cytosol"/>
    <property type="evidence" value="ECO:0007669"/>
    <property type="project" value="TreeGrafter"/>
</dbReference>
<dbReference type="AlphaFoldDB" id="A0A1I5TWI6"/>
<accession>A0A1I5TWI6</accession>
<evidence type="ECO:0000259" key="5">
    <source>
        <dbReference type="Pfam" id="PF13657"/>
    </source>
</evidence>
<sequence length="399" mass="45460">MQVNKKLDVYYHEQHVGTLAETPDKRIAFQYDSEWQKHGFSISPFSLPLRNDVFVPNERSLVRFGGLFGVFADSLPDSWGQLLLERYLESIGIKKGEITTLERLAYVGKNGMGALEYIPSKESDFDFKNTGLNFDTIAKECEKVLSSKKADQLDILYKMGGSSGGTRPKVLLSEDNRDWIVKFPSKNDPEISGKREYDYSLCAKDCSIVMTETSLIPSAVCEGYFKTERFDRKDGEKIFTITFAALLEADYRTPSCDYETYFKLVRALTKDATLDKEQLYRIMAFNVAGHNRDDHTKNFSFKYTDLHGWKLAPAYDITYSDTYWGEQTTSVNGKGKDISRDDIVKVGSESGLSMDFCTSCYDDIYSKISTLGPYLDPDSGFTKHIPFRERILEMSEPKQ</sequence>
<gene>
    <name evidence="6" type="ORF">SAMN04487928_11067</name>
</gene>
<dbReference type="InterPro" id="IPR052028">
    <property type="entry name" value="HipA_Ser/Thr_kinase"/>
</dbReference>
<dbReference type="Proteomes" id="UP000182624">
    <property type="component" value="Unassembled WGS sequence"/>
</dbReference>
<keyword evidence="2" id="KW-0808">Transferase</keyword>
<dbReference type="RefSeq" id="WP_074886988.1">
    <property type="nucleotide sequence ID" value="NZ_FOXO01000010.1"/>
</dbReference>
<evidence type="ECO:0000313" key="7">
    <source>
        <dbReference type="Proteomes" id="UP000182624"/>
    </source>
</evidence>
<dbReference type="Pfam" id="PF07804">
    <property type="entry name" value="HipA_C"/>
    <property type="match status" value="1"/>
</dbReference>
<keyword evidence="7" id="KW-1185">Reference proteome</keyword>
<name>A0A1I5TWI6_9FIRM</name>
<dbReference type="NCBIfam" id="TIGR03071">
    <property type="entry name" value="couple_hipA"/>
    <property type="match status" value="1"/>
</dbReference>
<feature type="domain" description="HipA-like C-terminal" evidence="4">
    <location>
        <begin position="162"/>
        <end position="362"/>
    </location>
</feature>
<dbReference type="PANTHER" id="PTHR37419:SF8">
    <property type="entry name" value="TOXIN YJJJ"/>
    <property type="match status" value="1"/>
</dbReference>
<dbReference type="OrthoDB" id="9805913at2"/>
<dbReference type="PANTHER" id="PTHR37419">
    <property type="entry name" value="SERINE/THREONINE-PROTEIN KINASE TOXIN HIPA"/>
    <property type="match status" value="1"/>
</dbReference>
<evidence type="ECO:0000259" key="4">
    <source>
        <dbReference type="Pfam" id="PF07804"/>
    </source>
</evidence>
<evidence type="ECO:0000256" key="2">
    <source>
        <dbReference type="ARBA" id="ARBA00022679"/>
    </source>
</evidence>
<dbReference type="InterPro" id="IPR012893">
    <property type="entry name" value="HipA-like_C"/>
</dbReference>
<evidence type="ECO:0000256" key="3">
    <source>
        <dbReference type="ARBA" id="ARBA00022777"/>
    </source>
</evidence>
<keyword evidence="3 6" id="KW-0418">Kinase</keyword>
<dbReference type="EMBL" id="FOXO01000010">
    <property type="protein sequence ID" value="SFP87413.1"/>
    <property type="molecule type" value="Genomic_DNA"/>
</dbReference>
<dbReference type="InterPro" id="IPR017508">
    <property type="entry name" value="HipA_N1"/>
</dbReference>
<proteinExistence type="inferred from homology"/>
<evidence type="ECO:0000256" key="1">
    <source>
        <dbReference type="ARBA" id="ARBA00010164"/>
    </source>
</evidence>
<dbReference type="Pfam" id="PF13657">
    <property type="entry name" value="Couple_hipA"/>
    <property type="match status" value="1"/>
</dbReference>
<protein>
    <submittedName>
        <fullName evidence="6">Serine/threonine-protein kinase HipA</fullName>
    </submittedName>
</protein>
<dbReference type="GO" id="GO:0004674">
    <property type="term" value="F:protein serine/threonine kinase activity"/>
    <property type="evidence" value="ECO:0007669"/>
    <property type="project" value="TreeGrafter"/>
</dbReference>
<evidence type="ECO:0000313" key="6">
    <source>
        <dbReference type="EMBL" id="SFP87413.1"/>
    </source>
</evidence>
<feature type="domain" description="HipA N-terminal subdomain 1" evidence="5">
    <location>
        <begin position="7"/>
        <end position="117"/>
    </location>
</feature>
<comment type="similarity">
    <text evidence="1">Belongs to the HipA Ser/Thr kinase family.</text>
</comment>